<keyword evidence="13" id="KW-1185">Reference proteome</keyword>
<dbReference type="GO" id="GO:0004674">
    <property type="term" value="F:protein serine/threonine kinase activity"/>
    <property type="evidence" value="ECO:0000318"/>
    <property type="project" value="GO_Central"/>
</dbReference>
<evidence type="ECO:0000313" key="13">
    <source>
        <dbReference type="Proteomes" id="UP000007110"/>
    </source>
</evidence>
<dbReference type="Gene3D" id="3.30.200.20">
    <property type="entry name" value="Phosphorylase Kinase, domain 1"/>
    <property type="match status" value="1"/>
</dbReference>
<dbReference type="GO" id="GO:0005524">
    <property type="term" value="F:ATP binding"/>
    <property type="evidence" value="ECO:0007669"/>
    <property type="project" value="UniProtKB-KW"/>
</dbReference>
<reference evidence="13" key="1">
    <citation type="submission" date="2015-02" db="EMBL/GenBank/DDBJ databases">
        <title>Genome sequencing for Strongylocentrotus purpuratus.</title>
        <authorList>
            <person name="Murali S."/>
            <person name="Liu Y."/>
            <person name="Vee V."/>
            <person name="English A."/>
            <person name="Wang M."/>
            <person name="Skinner E."/>
            <person name="Han Y."/>
            <person name="Muzny D.M."/>
            <person name="Worley K.C."/>
            <person name="Gibbs R.A."/>
        </authorList>
    </citation>
    <scope>NUCLEOTIDE SEQUENCE</scope>
</reference>
<protein>
    <recommendedName>
        <fullName evidence="2">non-specific serine/threonine protein kinase</fullName>
        <ecNumber evidence="2">2.7.11.1</ecNumber>
    </recommendedName>
</protein>
<dbReference type="PROSITE" id="PS00109">
    <property type="entry name" value="PROTEIN_KINASE_TYR"/>
    <property type="match status" value="1"/>
</dbReference>
<dbReference type="CTD" id="112858"/>
<evidence type="ECO:0000256" key="1">
    <source>
        <dbReference type="ARBA" id="ARBA00010630"/>
    </source>
</evidence>
<sequence length="240" mass="27254">MASAVTCDQATLEGDTSQSKLTLLKQGAEARIYLSTFMGRSSIVKQRFKKSYRHPKLDAKLSQKRTGQEVRTIVKCRKAGITTPVVYFVDNDTHSIHMEYIEDSLTVREYIQQIQNSGESNDDERLVSLASKVGTTLASMHNVDIIHGDLTTSNMLLRQPYEDSRLIMIDFGLSQISHMSEDKGVDLYVLERAFLSSHPNTEELFKTVLDVYAENYKKSGEVLKKLEEVRQRGRKRVMLG</sequence>
<keyword evidence="3" id="KW-0723">Serine/threonine-protein kinase</keyword>
<evidence type="ECO:0000256" key="6">
    <source>
        <dbReference type="ARBA" id="ARBA00022741"/>
    </source>
</evidence>
<dbReference type="GeneID" id="762996"/>
<dbReference type="InterPro" id="IPR008266">
    <property type="entry name" value="Tyr_kinase_AS"/>
</dbReference>
<dbReference type="Pfam" id="PF06293">
    <property type="entry name" value="Kdo"/>
    <property type="match status" value="1"/>
</dbReference>
<evidence type="ECO:0000256" key="2">
    <source>
        <dbReference type="ARBA" id="ARBA00012513"/>
    </source>
</evidence>
<dbReference type="FunCoup" id="A0A7M7N593">
    <property type="interactions" value="1069"/>
</dbReference>
<keyword evidence="4" id="KW-0808">Transferase</keyword>
<dbReference type="GO" id="GO:0008033">
    <property type="term" value="P:tRNA processing"/>
    <property type="evidence" value="ECO:0007669"/>
    <property type="project" value="UniProtKB-KW"/>
</dbReference>
<dbReference type="InterPro" id="IPR022495">
    <property type="entry name" value="Bud32"/>
</dbReference>
<dbReference type="EC" id="2.7.11.1" evidence="2"/>
<organism evidence="12 13">
    <name type="scientific">Strongylocentrotus purpuratus</name>
    <name type="common">Purple sea urchin</name>
    <dbReference type="NCBI Taxonomy" id="7668"/>
    <lineage>
        <taxon>Eukaryota</taxon>
        <taxon>Metazoa</taxon>
        <taxon>Echinodermata</taxon>
        <taxon>Eleutherozoa</taxon>
        <taxon>Echinozoa</taxon>
        <taxon>Echinoidea</taxon>
        <taxon>Euechinoidea</taxon>
        <taxon>Echinacea</taxon>
        <taxon>Camarodonta</taxon>
        <taxon>Echinidea</taxon>
        <taxon>Strongylocentrotidae</taxon>
        <taxon>Strongylocentrotus</taxon>
    </lineage>
</organism>
<proteinExistence type="inferred from homology"/>
<comment type="similarity">
    <text evidence="1">Belongs to the protein kinase superfamily. BUD32 family.</text>
</comment>
<dbReference type="OMA" id="AYCEVHP"/>
<evidence type="ECO:0000313" key="12">
    <source>
        <dbReference type="EnsemblMetazoa" id="XP_030831317"/>
    </source>
</evidence>
<evidence type="ECO:0000256" key="5">
    <source>
        <dbReference type="ARBA" id="ARBA00022694"/>
    </source>
</evidence>
<keyword evidence="5" id="KW-0819">tRNA processing</keyword>
<dbReference type="NCBIfam" id="TIGR03724">
    <property type="entry name" value="arch_bud32"/>
    <property type="match status" value="1"/>
</dbReference>
<dbReference type="Proteomes" id="UP000007110">
    <property type="component" value="Unassembled WGS sequence"/>
</dbReference>
<evidence type="ECO:0000256" key="8">
    <source>
        <dbReference type="ARBA" id="ARBA00022840"/>
    </source>
</evidence>
<keyword evidence="8" id="KW-0067">ATP-binding</keyword>
<dbReference type="GO" id="GO:0005634">
    <property type="term" value="C:nucleus"/>
    <property type="evidence" value="ECO:0000318"/>
    <property type="project" value="GO_Central"/>
</dbReference>
<dbReference type="GO" id="GO:0000408">
    <property type="term" value="C:EKC/KEOPS complex"/>
    <property type="evidence" value="ECO:0000318"/>
    <property type="project" value="GO_Central"/>
</dbReference>
<dbReference type="RefSeq" id="XP_030831317.1">
    <property type="nucleotide sequence ID" value="XM_030975457.1"/>
</dbReference>
<keyword evidence="6" id="KW-0547">Nucleotide-binding</keyword>
<comment type="catalytic activity">
    <reaction evidence="9">
        <text>L-threonyl-[protein] + ATP = O-phospho-L-threonyl-[protein] + ADP + H(+)</text>
        <dbReference type="Rhea" id="RHEA:46608"/>
        <dbReference type="Rhea" id="RHEA-COMP:11060"/>
        <dbReference type="Rhea" id="RHEA-COMP:11605"/>
        <dbReference type="ChEBI" id="CHEBI:15378"/>
        <dbReference type="ChEBI" id="CHEBI:30013"/>
        <dbReference type="ChEBI" id="CHEBI:30616"/>
        <dbReference type="ChEBI" id="CHEBI:61977"/>
        <dbReference type="ChEBI" id="CHEBI:456216"/>
        <dbReference type="EC" id="2.7.11.1"/>
    </reaction>
</comment>
<dbReference type="FunFam" id="3.30.200.20:FF:000201">
    <property type="entry name" value="TP53-regulating kinase isoform X1"/>
    <property type="match status" value="1"/>
</dbReference>
<feature type="domain" description="Protein kinase" evidence="11">
    <location>
        <begin position="18"/>
        <end position="240"/>
    </location>
</feature>
<dbReference type="OrthoDB" id="3399at2759"/>
<dbReference type="GO" id="GO:0005829">
    <property type="term" value="C:cytosol"/>
    <property type="evidence" value="ECO:0000318"/>
    <property type="project" value="GO_Central"/>
</dbReference>
<evidence type="ECO:0000256" key="9">
    <source>
        <dbReference type="ARBA" id="ARBA00047899"/>
    </source>
</evidence>
<dbReference type="PROSITE" id="PS50011">
    <property type="entry name" value="PROTEIN_KINASE_DOM"/>
    <property type="match status" value="1"/>
</dbReference>
<dbReference type="AlphaFoldDB" id="A0A7M7N593"/>
<dbReference type="GO" id="GO:0070525">
    <property type="term" value="P:tRNA threonylcarbamoyladenosine metabolic process"/>
    <property type="evidence" value="ECO:0000318"/>
    <property type="project" value="GO_Central"/>
</dbReference>
<evidence type="ECO:0000256" key="4">
    <source>
        <dbReference type="ARBA" id="ARBA00022679"/>
    </source>
</evidence>
<evidence type="ECO:0000256" key="7">
    <source>
        <dbReference type="ARBA" id="ARBA00022777"/>
    </source>
</evidence>
<dbReference type="PANTHER" id="PTHR12209:SF0">
    <property type="entry name" value="EKC_KEOPS COMPLEX SUBUNIT TP53RK"/>
    <property type="match status" value="1"/>
</dbReference>
<evidence type="ECO:0000256" key="3">
    <source>
        <dbReference type="ARBA" id="ARBA00022527"/>
    </source>
</evidence>
<accession>A0A7M7N593</accession>
<dbReference type="FunFam" id="1.10.510.10:FF:001708">
    <property type="entry name" value="Protein kinase superfamily protein"/>
    <property type="match status" value="1"/>
</dbReference>
<dbReference type="SUPFAM" id="SSF56112">
    <property type="entry name" value="Protein kinase-like (PK-like)"/>
    <property type="match status" value="1"/>
</dbReference>
<dbReference type="EnsemblMetazoa" id="XM_030975457">
    <property type="protein sequence ID" value="XP_030831317"/>
    <property type="gene ID" value="LOC762996"/>
</dbReference>
<dbReference type="InterPro" id="IPR011009">
    <property type="entry name" value="Kinase-like_dom_sf"/>
</dbReference>
<name>A0A7M7N593_STRPU</name>
<reference evidence="12" key="2">
    <citation type="submission" date="2021-01" db="UniProtKB">
        <authorList>
            <consortium name="EnsemblMetazoa"/>
        </authorList>
    </citation>
    <scope>IDENTIFICATION</scope>
</reference>
<dbReference type="KEGG" id="spu:762996"/>
<dbReference type="Gene3D" id="1.10.510.10">
    <property type="entry name" value="Transferase(Phosphotransferase) domain 1"/>
    <property type="match status" value="1"/>
</dbReference>
<comment type="catalytic activity">
    <reaction evidence="10">
        <text>L-seryl-[protein] + ATP = O-phospho-L-seryl-[protein] + ADP + H(+)</text>
        <dbReference type="Rhea" id="RHEA:17989"/>
        <dbReference type="Rhea" id="RHEA-COMP:9863"/>
        <dbReference type="Rhea" id="RHEA-COMP:11604"/>
        <dbReference type="ChEBI" id="CHEBI:15378"/>
        <dbReference type="ChEBI" id="CHEBI:29999"/>
        <dbReference type="ChEBI" id="CHEBI:30616"/>
        <dbReference type="ChEBI" id="CHEBI:83421"/>
        <dbReference type="ChEBI" id="CHEBI:456216"/>
        <dbReference type="EC" id="2.7.11.1"/>
    </reaction>
</comment>
<dbReference type="InParanoid" id="A0A7M7N593"/>
<dbReference type="PANTHER" id="PTHR12209">
    <property type="entry name" value="NON-SPECIFIC SERINE/THREONINE PROTEIN KINASE"/>
    <property type="match status" value="1"/>
</dbReference>
<dbReference type="SMART" id="SM00220">
    <property type="entry name" value="S_TKc"/>
    <property type="match status" value="1"/>
</dbReference>
<evidence type="ECO:0000259" key="11">
    <source>
        <dbReference type="PROSITE" id="PS50011"/>
    </source>
</evidence>
<dbReference type="InterPro" id="IPR000719">
    <property type="entry name" value="Prot_kinase_dom"/>
</dbReference>
<keyword evidence="7" id="KW-0418">Kinase</keyword>
<evidence type="ECO:0000256" key="10">
    <source>
        <dbReference type="ARBA" id="ARBA00048679"/>
    </source>
</evidence>